<gene>
    <name evidence="2" type="ORF">TCIL3000_9_3170</name>
</gene>
<dbReference type="AlphaFoldDB" id="G0UU56"/>
<accession>G0UU56</accession>
<dbReference type="InterPro" id="IPR047574">
    <property type="entry name" value="AD"/>
</dbReference>
<evidence type="ECO:0000313" key="2">
    <source>
        <dbReference type="EMBL" id="CCC92920.1"/>
    </source>
</evidence>
<organism evidence="2">
    <name type="scientific">Trypanosoma congolense (strain IL3000)</name>
    <dbReference type="NCBI Taxonomy" id="1068625"/>
    <lineage>
        <taxon>Eukaryota</taxon>
        <taxon>Discoba</taxon>
        <taxon>Euglenozoa</taxon>
        <taxon>Kinetoplastea</taxon>
        <taxon>Metakinetoplastina</taxon>
        <taxon>Trypanosomatida</taxon>
        <taxon>Trypanosomatidae</taxon>
        <taxon>Trypanosoma</taxon>
        <taxon>Nannomonas</taxon>
    </lineage>
</organism>
<reference evidence="2" key="1">
    <citation type="journal article" date="2012" name="Proc. Natl. Acad. Sci. U.S.A.">
        <title>Antigenic diversity is generated by distinct evolutionary mechanisms in African trypanosome species.</title>
        <authorList>
            <person name="Jackson A.P."/>
            <person name="Berry A."/>
            <person name="Aslett M."/>
            <person name="Allison H.C."/>
            <person name="Burton P."/>
            <person name="Vavrova-Anderson J."/>
            <person name="Brown R."/>
            <person name="Browne H."/>
            <person name="Corton N."/>
            <person name="Hauser H."/>
            <person name="Gamble J."/>
            <person name="Gilderthorp R."/>
            <person name="Marcello L."/>
            <person name="McQuillan J."/>
            <person name="Otto T.D."/>
            <person name="Quail M.A."/>
            <person name="Sanders M.J."/>
            <person name="van Tonder A."/>
            <person name="Ginger M.L."/>
            <person name="Field M.C."/>
            <person name="Barry J.D."/>
            <person name="Hertz-Fowler C."/>
            <person name="Berriman M."/>
        </authorList>
    </citation>
    <scope>NUCLEOTIDE SEQUENCE</scope>
    <source>
        <strain evidence="2">IL3000</strain>
    </source>
</reference>
<evidence type="ECO:0000259" key="1">
    <source>
        <dbReference type="PROSITE" id="PS52001"/>
    </source>
</evidence>
<dbReference type="VEuPathDB" id="TriTrypDB:TcIL3000_9_3170"/>
<dbReference type="EMBL" id="HE575322">
    <property type="protein sequence ID" value="CCC92920.1"/>
    <property type="molecule type" value="Genomic_DNA"/>
</dbReference>
<proteinExistence type="predicted"/>
<protein>
    <submittedName>
        <fullName evidence="2">Putative p21 antigen protein</fullName>
    </submittedName>
</protein>
<dbReference type="PROSITE" id="PS52001">
    <property type="entry name" value="AD"/>
    <property type="match status" value="1"/>
</dbReference>
<dbReference type="InterPro" id="IPR039683">
    <property type="entry name" value="Lsm12-like"/>
</dbReference>
<name>G0UU56_TRYCI</name>
<feature type="domain" description="AD" evidence="1">
    <location>
        <begin position="84"/>
        <end position="190"/>
    </location>
</feature>
<sequence>MPVCNNETHLIGVNVGVTLVDGTVVKGTVFTYNSSEALLVLFQGFSANRPNVKIIRTPFIKEITAIRDSEEKLPPQLEAKARLPSMQAARDRSLFKHASSQLRNARDKRTGLLQTDDPKTPIAALDTLIKLERVYPDIHWDKDEGVIRFNQEVFVKAKPDWTSPVVVVVDEAGDTSKSLVERIQKTLSKK</sequence>
<dbReference type="PANTHER" id="PTHR13542">
    <property type="entry name" value="LSM12 HOMOLOG"/>
    <property type="match status" value="1"/>
</dbReference>